<protein>
    <recommendedName>
        <fullName evidence="3">Uracil DNA glycosylase superfamily protein</fullName>
    </recommendedName>
</protein>
<dbReference type="InterPro" id="IPR036895">
    <property type="entry name" value="Uracil-DNA_glycosylase-like_sf"/>
</dbReference>
<evidence type="ECO:0000313" key="2">
    <source>
        <dbReference type="Proteomes" id="UP000660885"/>
    </source>
</evidence>
<evidence type="ECO:0008006" key="3">
    <source>
        <dbReference type="Google" id="ProtNLM"/>
    </source>
</evidence>
<dbReference type="SUPFAM" id="SSF52141">
    <property type="entry name" value="Uracil-DNA glycosylase-like"/>
    <property type="match status" value="1"/>
</dbReference>
<keyword evidence="2" id="KW-1185">Reference proteome</keyword>
<accession>A0ABS1UC81</accession>
<dbReference type="EMBL" id="JAETWB010000057">
    <property type="protein sequence ID" value="MBL6082293.1"/>
    <property type="molecule type" value="Genomic_DNA"/>
</dbReference>
<name>A0ABS1UC81_9PROT</name>
<dbReference type="Gene3D" id="3.40.470.10">
    <property type="entry name" value="Uracil-DNA glycosylase-like domain"/>
    <property type="match status" value="1"/>
</dbReference>
<comment type="caution">
    <text evidence="1">The sequence shown here is derived from an EMBL/GenBank/DDBJ whole genome shotgun (WGS) entry which is preliminary data.</text>
</comment>
<reference evidence="1 2" key="1">
    <citation type="submission" date="2021-01" db="EMBL/GenBank/DDBJ databases">
        <title>Belnapia mucosa sp. nov. and Belnapia arida sp. nov., isolated from the Tabernas Desert (Almeria, Spain).</title>
        <authorList>
            <person name="Molina-Menor E."/>
            <person name="Vidal-Verdu A."/>
            <person name="Calonge A."/>
            <person name="Satari L."/>
            <person name="Pereto J."/>
            <person name="Porcar M."/>
        </authorList>
    </citation>
    <scope>NUCLEOTIDE SEQUENCE [LARGE SCALE GENOMIC DNA]</scope>
    <source>
        <strain evidence="1 2">T18</strain>
    </source>
</reference>
<gene>
    <name evidence="1" type="ORF">JMJ56_30415</name>
</gene>
<sequence>MDSNDEFPAEVLRVVRDMLGGTTERLGIADLPGTVLFSGRDTLKRGNLYIMGLNPGGEEKGLNAIEGTIGQSLDKVQTNWNSYADEGYAPSGGPNELQRRIRSVFEALGADPRQTFTTNAVFARAPGVQALTQRVGSPWNLWWDHCWPIHQLFLRIVRPRVIICFGNGGPPEPSTFELLRLTNRTKPYRYNWPLVEDETAQSGKLHEGVELDIGEKAPFKCTVFGLPHPSTLVHSWPLNADAARWERVTRARALIVGWERESSASVAL</sequence>
<organism evidence="1 2">
    <name type="scientific">Belnapia arida</name>
    <dbReference type="NCBI Taxonomy" id="2804533"/>
    <lineage>
        <taxon>Bacteria</taxon>
        <taxon>Pseudomonadati</taxon>
        <taxon>Pseudomonadota</taxon>
        <taxon>Alphaproteobacteria</taxon>
        <taxon>Acetobacterales</taxon>
        <taxon>Roseomonadaceae</taxon>
        <taxon>Belnapia</taxon>
    </lineage>
</organism>
<dbReference type="Proteomes" id="UP000660885">
    <property type="component" value="Unassembled WGS sequence"/>
</dbReference>
<dbReference type="RefSeq" id="WP_202835504.1">
    <property type="nucleotide sequence ID" value="NZ_JAETWB010000057.1"/>
</dbReference>
<proteinExistence type="predicted"/>
<evidence type="ECO:0000313" key="1">
    <source>
        <dbReference type="EMBL" id="MBL6082293.1"/>
    </source>
</evidence>